<protein>
    <submittedName>
        <fullName evidence="3">TIGR03118 family protein</fullName>
    </submittedName>
</protein>
<sequence>MTVYRIGTGARWGLALGAALTLTAGCASSPPPATDTLEALPGNRYIQTNLAATGENYSAPFTLPGIVNAWGVAIRPKGAGGHFWVGAGGTSYEFVGDVTASPDPALRQLHQDALEEVTIPGADSDTSDTGIGKTTGVIFNPAPLTSDRFVVTDQPVQVDGQQQLLTGSARFLFATDSGHISGWTEQAADGQIVRRNGPAKDMFDGTAEGMNFFGIALEPGGGDTLWAADFGAAPQIRQFDKNWQPVPTEGFANPFATGDLLDPAHPGRGNKARPGDPAPFNITTVGDRVFVTYATTKAPDGGPATQFDAGEEDSLDAEQEAAAQDRPDRGKVAEFDATGTVVRVLDDQGRLNAPWGVALAPAGFGALAGKLLVGNFAGAGRILAFDDSSGEFVDYLRDGEGEPLAVEGLWGLLFGNGESLGDADALYFTAGPEDEKDGLFGSLRAAN</sequence>
<evidence type="ECO:0000256" key="1">
    <source>
        <dbReference type="SAM" id="MobiDB-lite"/>
    </source>
</evidence>
<feature type="region of interest" description="Disordered" evidence="1">
    <location>
        <begin position="255"/>
        <end position="280"/>
    </location>
</feature>
<keyword evidence="2" id="KW-0732">Signal</keyword>
<dbReference type="InterPro" id="IPR017549">
    <property type="entry name" value="APMV_L690"/>
</dbReference>
<feature type="region of interest" description="Disordered" evidence="1">
    <location>
        <begin position="295"/>
        <end position="314"/>
    </location>
</feature>
<evidence type="ECO:0000313" key="4">
    <source>
        <dbReference type="Proteomes" id="UP000305109"/>
    </source>
</evidence>
<keyword evidence="4" id="KW-1185">Reference proteome</keyword>
<dbReference type="NCBIfam" id="TIGR03118">
    <property type="entry name" value="PEPCTERM_chp_1"/>
    <property type="match status" value="1"/>
</dbReference>
<gene>
    <name evidence="3" type="ORF">FCG67_06665</name>
</gene>
<dbReference type="PROSITE" id="PS51257">
    <property type="entry name" value="PROKAR_LIPOPROTEIN"/>
    <property type="match status" value="1"/>
</dbReference>
<dbReference type="SUPFAM" id="SSF101898">
    <property type="entry name" value="NHL repeat"/>
    <property type="match status" value="1"/>
</dbReference>
<feature type="chain" id="PRO_5045267090" evidence="2">
    <location>
        <begin position="34"/>
        <end position="447"/>
    </location>
</feature>
<comment type="caution">
    <text evidence="3">The sequence shown here is derived from an EMBL/GenBank/DDBJ whole genome shotgun (WGS) entry which is preliminary data.</text>
</comment>
<evidence type="ECO:0000313" key="3">
    <source>
        <dbReference type="EMBL" id="TJZ79318.1"/>
    </source>
</evidence>
<proteinExistence type="predicted"/>
<dbReference type="Proteomes" id="UP000305109">
    <property type="component" value="Unassembled WGS sequence"/>
</dbReference>
<organism evidence="3 4">
    <name type="scientific">Rhodococcus oryzae</name>
    <dbReference type="NCBI Taxonomy" id="2571143"/>
    <lineage>
        <taxon>Bacteria</taxon>
        <taxon>Bacillati</taxon>
        <taxon>Actinomycetota</taxon>
        <taxon>Actinomycetes</taxon>
        <taxon>Mycobacteriales</taxon>
        <taxon>Nocardiaceae</taxon>
        <taxon>Rhodococcus</taxon>
    </lineage>
</organism>
<dbReference type="EMBL" id="SUMD01000003">
    <property type="protein sequence ID" value="TJZ79318.1"/>
    <property type="molecule type" value="Genomic_DNA"/>
</dbReference>
<accession>A0ABY2RM88</accession>
<name>A0ABY2RM88_9NOCA</name>
<evidence type="ECO:0000256" key="2">
    <source>
        <dbReference type="SAM" id="SignalP"/>
    </source>
</evidence>
<reference evidence="3 4" key="1">
    <citation type="submission" date="2019-04" db="EMBL/GenBank/DDBJ databases">
        <title>Rhodococcus oryzae sp. nov., a novel actinomycete isolated from rhizosphere soil of rice (Oryza sativa L.).</title>
        <authorList>
            <person name="Li C."/>
        </authorList>
    </citation>
    <scope>NUCLEOTIDE SEQUENCE [LARGE SCALE GENOMIC DNA]</scope>
    <source>
        <strain evidence="3 4">NEAU-CX67</strain>
    </source>
</reference>
<feature type="signal peptide" evidence="2">
    <location>
        <begin position="1"/>
        <end position="33"/>
    </location>
</feature>
<dbReference type="RefSeq" id="WP_136908327.1">
    <property type="nucleotide sequence ID" value="NZ_SUMD01000003.1"/>
</dbReference>